<feature type="transmembrane region" description="Helical" evidence="1">
    <location>
        <begin position="119"/>
        <end position="140"/>
    </location>
</feature>
<keyword evidence="1" id="KW-1133">Transmembrane helix</keyword>
<feature type="transmembrane region" description="Helical" evidence="1">
    <location>
        <begin position="152"/>
        <end position="171"/>
    </location>
</feature>
<protein>
    <submittedName>
        <fullName evidence="2">Uncharacterized protein</fullName>
    </submittedName>
</protein>
<feature type="transmembrane region" description="Helical" evidence="1">
    <location>
        <begin position="87"/>
        <end position="107"/>
    </location>
</feature>
<gene>
    <name evidence="2" type="ORF">ACFPJ6_11365</name>
</gene>
<dbReference type="Gene3D" id="1.20.1280.290">
    <property type="match status" value="2"/>
</dbReference>
<proteinExistence type="predicted"/>
<reference evidence="3" key="1">
    <citation type="journal article" date="2019" name="Int. J. Syst. Evol. Microbiol.">
        <title>The Global Catalogue of Microorganisms (GCM) 10K type strain sequencing project: providing services to taxonomists for standard genome sequencing and annotation.</title>
        <authorList>
            <consortium name="The Broad Institute Genomics Platform"/>
            <consortium name="The Broad Institute Genome Sequencing Center for Infectious Disease"/>
            <person name="Wu L."/>
            <person name="Ma J."/>
        </authorList>
    </citation>
    <scope>NUCLEOTIDE SEQUENCE [LARGE SCALE GENOMIC DNA]</scope>
    <source>
        <strain evidence="3">CCUG 43114</strain>
    </source>
</reference>
<feature type="transmembrane region" description="Helical" evidence="1">
    <location>
        <begin position="273"/>
        <end position="294"/>
    </location>
</feature>
<keyword evidence="1" id="KW-0812">Transmembrane</keyword>
<evidence type="ECO:0000313" key="3">
    <source>
        <dbReference type="Proteomes" id="UP001596122"/>
    </source>
</evidence>
<dbReference type="Proteomes" id="UP001596122">
    <property type="component" value="Unassembled WGS sequence"/>
</dbReference>
<evidence type="ECO:0000313" key="2">
    <source>
        <dbReference type="EMBL" id="MFC5381393.1"/>
    </source>
</evidence>
<keyword evidence="1" id="KW-0472">Membrane</keyword>
<dbReference type="EMBL" id="JBHSLD010000009">
    <property type="protein sequence ID" value="MFC5381393.1"/>
    <property type="molecule type" value="Genomic_DNA"/>
</dbReference>
<comment type="caution">
    <text evidence="2">The sequence shown here is derived from an EMBL/GenBank/DDBJ whole genome shotgun (WGS) entry which is preliminary data.</text>
</comment>
<feature type="transmembrane region" description="Helical" evidence="1">
    <location>
        <begin position="48"/>
        <end position="67"/>
    </location>
</feature>
<accession>A0ABW0GPA2</accession>
<dbReference type="RefSeq" id="WP_340269282.1">
    <property type="nucleotide sequence ID" value="NZ_JBBEOG010000004.1"/>
</dbReference>
<sequence length="333" mass="33667">MTCLFVSPEAAAPRAAAHPASLLTPTLAHRHTPAPTTHPVPPELVRWLLTRAAGALVVVVLAVLVLVDGPLLPAPEPPRWAVVRDGFMAVLGWAAVAVGVAGAWPQVVRLVRSGRPDGVSWLGTVLGVGTPMLWLSYGLASGDAVQVTANTLGLLAGAAALVVLAGLRLAAPTDEGGRGLVRRSVRGSVTGLLGLAGLLVVALVVAGPAVVPVLGAVAAGVALVRQVPQAVLVVRTVRSRTPGGLAGLCPWTSALAVASAVLWLGYGLLAVDAAVVVTSAVSAALGWVVLVLRVPPLRAVRAARSGRLGAVAAAVAAAWARELGPVVRWYRTA</sequence>
<feature type="transmembrane region" description="Helical" evidence="1">
    <location>
        <begin position="191"/>
        <end position="224"/>
    </location>
</feature>
<evidence type="ECO:0000256" key="1">
    <source>
        <dbReference type="SAM" id="Phobius"/>
    </source>
</evidence>
<keyword evidence="3" id="KW-1185">Reference proteome</keyword>
<organism evidence="2 3">
    <name type="scientific">Aquipuribacter nitratireducens</name>
    <dbReference type="NCBI Taxonomy" id="650104"/>
    <lineage>
        <taxon>Bacteria</taxon>
        <taxon>Bacillati</taxon>
        <taxon>Actinomycetota</taxon>
        <taxon>Actinomycetes</taxon>
        <taxon>Micrococcales</taxon>
        <taxon>Intrasporangiaceae</taxon>
        <taxon>Aquipuribacter</taxon>
    </lineage>
</organism>
<name>A0ABW0GPA2_9MICO</name>
<feature type="transmembrane region" description="Helical" evidence="1">
    <location>
        <begin position="245"/>
        <end position="267"/>
    </location>
</feature>